<dbReference type="Proteomes" id="UP000005237">
    <property type="component" value="Unassembled WGS sequence"/>
</dbReference>
<evidence type="ECO:0000313" key="2">
    <source>
        <dbReference type="EnsemblMetazoa" id="CJA38356.1"/>
    </source>
</evidence>
<keyword evidence="3" id="KW-1185">Reference proteome</keyword>
<accession>A0A8R1EJN5</accession>
<evidence type="ECO:0000256" key="1">
    <source>
        <dbReference type="SAM" id="SignalP"/>
    </source>
</evidence>
<evidence type="ECO:0000313" key="3">
    <source>
        <dbReference type="Proteomes" id="UP000005237"/>
    </source>
</evidence>
<sequence>MWSARHVIAWLIVLTYAYSSILPPGTTITQSLHTLKDLLRFREADKHEEDTICLEDPPESRVPSREEFLDLIRRSENEDQKYPEHVRKKRQANRITYQEYLDNLGKADYDVRIEEGWTEILYPFGTWAMDKQLMGQAGRETQTNLGFDCPFYGFRFNYTMVYPMGMISFGLPPFSAPPWTFPNPSWPKQRVCLFLGLLGFLSPTVMRQLPVIFDD</sequence>
<feature type="chain" id="PRO_5035845846" evidence="1">
    <location>
        <begin position="18"/>
        <end position="215"/>
    </location>
</feature>
<feature type="signal peptide" evidence="1">
    <location>
        <begin position="1"/>
        <end position="17"/>
    </location>
</feature>
<keyword evidence="1" id="KW-0732">Signal</keyword>
<dbReference type="AlphaFoldDB" id="A0A8R1EJN5"/>
<reference evidence="2" key="2">
    <citation type="submission" date="2022-06" db="UniProtKB">
        <authorList>
            <consortium name="EnsemblMetazoa"/>
        </authorList>
    </citation>
    <scope>IDENTIFICATION</scope>
    <source>
        <strain evidence="2">DF5081</strain>
    </source>
</reference>
<dbReference type="EnsemblMetazoa" id="CJA38356.1">
    <property type="protein sequence ID" value="CJA38356.1"/>
    <property type="gene ID" value="WBGene00214203"/>
</dbReference>
<organism evidence="2 3">
    <name type="scientific">Caenorhabditis japonica</name>
    <dbReference type="NCBI Taxonomy" id="281687"/>
    <lineage>
        <taxon>Eukaryota</taxon>
        <taxon>Metazoa</taxon>
        <taxon>Ecdysozoa</taxon>
        <taxon>Nematoda</taxon>
        <taxon>Chromadorea</taxon>
        <taxon>Rhabditida</taxon>
        <taxon>Rhabditina</taxon>
        <taxon>Rhabditomorpha</taxon>
        <taxon>Rhabditoidea</taxon>
        <taxon>Rhabditidae</taxon>
        <taxon>Peloderinae</taxon>
        <taxon>Caenorhabditis</taxon>
    </lineage>
</organism>
<reference evidence="3" key="1">
    <citation type="submission" date="2010-08" db="EMBL/GenBank/DDBJ databases">
        <authorList>
            <consortium name="Caenorhabditis japonica Sequencing Consortium"/>
            <person name="Wilson R.K."/>
        </authorList>
    </citation>
    <scope>NUCLEOTIDE SEQUENCE [LARGE SCALE GENOMIC DNA]</scope>
    <source>
        <strain evidence="3">DF5081</strain>
    </source>
</reference>
<proteinExistence type="predicted"/>
<protein>
    <submittedName>
        <fullName evidence="2">Uncharacterized protein</fullName>
    </submittedName>
</protein>
<name>A0A8R1EJN5_CAEJA</name>